<protein>
    <submittedName>
        <fullName evidence="1">Uncharacterized protein</fullName>
    </submittedName>
</protein>
<name>A0A0G1RKY0_9BACT</name>
<proteinExistence type="predicted"/>
<evidence type="ECO:0000313" key="1">
    <source>
        <dbReference type="EMBL" id="KKU57747.1"/>
    </source>
</evidence>
<comment type="caution">
    <text evidence="1">The sequence shown here is derived from an EMBL/GenBank/DDBJ whole genome shotgun (WGS) entry which is preliminary data.</text>
</comment>
<dbReference type="STRING" id="1618358.UX80_C0010G0008"/>
<accession>A0A0G1RKY0</accession>
<dbReference type="Proteomes" id="UP000034307">
    <property type="component" value="Unassembled WGS sequence"/>
</dbReference>
<evidence type="ECO:0000313" key="2">
    <source>
        <dbReference type="Proteomes" id="UP000034307"/>
    </source>
</evidence>
<gene>
    <name evidence="1" type="ORF">UX80_C0010G0008</name>
</gene>
<dbReference type="AlphaFoldDB" id="A0A0G1RKY0"/>
<sequence length="72" mass="8307">MHTFEVFIRGDRVEAKDWHELVRWLSGRAENFEIEVEFGNGNGLEIWVRTEATLQAGTQGLFVLKPEVKYGV</sequence>
<dbReference type="EMBL" id="LCNO01000010">
    <property type="protein sequence ID" value="KKU57747.1"/>
    <property type="molecule type" value="Genomic_DNA"/>
</dbReference>
<reference evidence="1 2" key="1">
    <citation type="journal article" date="2015" name="Nature">
        <title>rRNA introns, odd ribosomes, and small enigmatic genomes across a large radiation of phyla.</title>
        <authorList>
            <person name="Brown C.T."/>
            <person name="Hug L.A."/>
            <person name="Thomas B.C."/>
            <person name="Sharon I."/>
            <person name="Castelle C.J."/>
            <person name="Singh A."/>
            <person name="Wilkins M.J."/>
            <person name="Williams K.H."/>
            <person name="Banfield J.F."/>
        </authorList>
    </citation>
    <scope>NUCLEOTIDE SEQUENCE [LARGE SCALE GENOMIC DNA]</scope>
</reference>
<organism evidence="1 2">
    <name type="scientific">Candidatus Amesbacteria bacterium GW2011_GWA2_47_11b</name>
    <dbReference type="NCBI Taxonomy" id="1618358"/>
    <lineage>
        <taxon>Bacteria</taxon>
        <taxon>Candidatus Amesiibacteriota</taxon>
    </lineage>
</organism>